<comment type="caution">
    <text evidence="2">The sequence shown here is derived from an EMBL/GenBank/DDBJ whole genome shotgun (WGS) entry which is preliminary data.</text>
</comment>
<dbReference type="RefSeq" id="WP_273926118.1">
    <property type="nucleotide sequence ID" value="NZ_JAQSIO010000002.1"/>
</dbReference>
<evidence type="ECO:0000313" key="3">
    <source>
        <dbReference type="Proteomes" id="UP001528672"/>
    </source>
</evidence>
<dbReference type="Proteomes" id="UP001528672">
    <property type="component" value="Unassembled WGS sequence"/>
</dbReference>
<evidence type="ECO:0000313" key="2">
    <source>
        <dbReference type="EMBL" id="MDD0814504.1"/>
    </source>
</evidence>
<dbReference type="InterPro" id="IPR018718">
    <property type="entry name" value="DUF2242"/>
</dbReference>
<protein>
    <submittedName>
        <fullName evidence="2">DUF2242 domain-containing protein</fullName>
    </submittedName>
</protein>
<gene>
    <name evidence="2" type="ORF">PSQ39_07670</name>
</gene>
<reference evidence="2 3" key="1">
    <citation type="submission" date="2023-02" db="EMBL/GenBank/DDBJ databases">
        <title>Bacterial whole genome sequence for Curvibacter sp. HBC28.</title>
        <authorList>
            <person name="Le V."/>
            <person name="Ko S.-R."/>
            <person name="Ahn C.-Y."/>
            <person name="Oh H.-M."/>
        </authorList>
    </citation>
    <scope>NUCLEOTIDE SEQUENCE [LARGE SCALE GENOMIC DNA]</scope>
    <source>
        <strain evidence="2 3">HBC28</strain>
    </source>
</reference>
<name>A0ABT5MET5_9BURK</name>
<evidence type="ECO:0000256" key="1">
    <source>
        <dbReference type="SAM" id="SignalP"/>
    </source>
</evidence>
<keyword evidence="3" id="KW-1185">Reference proteome</keyword>
<feature type="chain" id="PRO_5045171719" evidence="1">
    <location>
        <begin position="27"/>
        <end position="199"/>
    </location>
</feature>
<dbReference type="Pfam" id="PF10001">
    <property type="entry name" value="DUF2242"/>
    <property type="match status" value="1"/>
</dbReference>
<proteinExistence type="predicted"/>
<organism evidence="2 3">
    <name type="scientific">Curvibacter microcysteis</name>
    <dbReference type="NCBI Taxonomy" id="3026419"/>
    <lineage>
        <taxon>Bacteria</taxon>
        <taxon>Pseudomonadati</taxon>
        <taxon>Pseudomonadota</taxon>
        <taxon>Betaproteobacteria</taxon>
        <taxon>Burkholderiales</taxon>
        <taxon>Comamonadaceae</taxon>
        <taxon>Curvibacter</taxon>
    </lineage>
</organism>
<feature type="signal peptide" evidence="1">
    <location>
        <begin position="1"/>
        <end position="26"/>
    </location>
</feature>
<sequence length="199" mass="21315">MTHSPLLRHPVTRTALLLGLALNLTACGLWPKSPAAHGPSAYQNEQFQANENFSRLFDGASDTTCEAARRALLSQGYVITGNQPSGIKGQKSFQPDGDTHLEINFTIVCVPDGRDSRVATAYVTAQQDRYAVKKSSNSTSVGVSAIGSISLPLSSSQDSMVKVASETILSASFYDRFFALVSQQLKDLRESEAATSAGR</sequence>
<accession>A0ABT5MET5</accession>
<keyword evidence="1" id="KW-0732">Signal</keyword>
<dbReference type="EMBL" id="JAQSIO010000002">
    <property type="protein sequence ID" value="MDD0814504.1"/>
    <property type="molecule type" value="Genomic_DNA"/>
</dbReference>